<accession>A0ABX6U001</accession>
<evidence type="ECO:0000256" key="4">
    <source>
        <dbReference type="ARBA" id="ARBA00022475"/>
    </source>
</evidence>
<comment type="subcellular location">
    <subcellularLocation>
        <location evidence="1">Cell membrane</location>
        <topology evidence="1">Multi-pass membrane protein</topology>
    </subcellularLocation>
</comment>
<evidence type="ECO:0000313" key="10">
    <source>
        <dbReference type="Proteomes" id="UP000594874"/>
    </source>
</evidence>
<feature type="transmembrane region" description="Helical" evidence="8">
    <location>
        <begin position="141"/>
        <end position="162"/>
    </location>
</feature>
<dbReference type="InterPro" id="IPR037294">
    <property type="entry name" value="ABC_BtuC-like"/>
</dbReference>
<dbReference type="PANTHER" id="PTHR30472">
    <property type="entry name" value="FERRIC ENTEROBACTIN TRANSPORT SYSTEM PERMEASE PROTEIN"/>
    <property type="match status" value="1"/>
</dbReference>
<keyword evidence="3" id="KW-0813">Transport</keyword>
<reference evidence="9 10" key="1">
    <citation type="submission" date="2020-10" db="EMBL/GenBank/DDBJ databases">
        <title>Campylobacter and Helicobacter PacBio genomes.</title>
        <authorList>
            <person name="Lane C."/>
        </authorList>
    </citation>
    <scope>NUCLEOTIDE SEQUENCE [LARGE SCALE GENOMIC DNA]</scope>
    <source>
        <strain evidence="9 10">2010D-8469</strain>
    </source>
</reference>
<gene>
    <name evidence="9" type="ORF">A0071_02000</name>
</gene>
<feature type="transmembrane region" description="Helical" evidence="8">
    <location>
        <begin position="87"/>
        <end position="105"/>
    </location>
</feature>
<keyword evidence="7 8" id="KW-0472">Membrane</keyword>
<dbReference type="Pfam" id="PF01032">
    <property type="entry name" value="FecCD"/>
    <property type="match status" value="1"/>
</dbReference>
<evidence type="ECO:0000256" key="6">
    <source>
        <dbReference type="ARBA" id="ARBA00022989"/>
    </source>
</evidence>
<dbReference type="Gene3D" id="1.10.3470.10">
    <property type="entry name" value="ABC transporter involved in vitamin B12 uptake, BtuC"/>
    <property type="match status" value="1"/>
</dbReference>
<feature type="transmembrane region" description="Helical" evidence="8">
    <location>
        <begin position="266"/>
        <end position="285"/>
    </location>
</feature>
<evidence type="ECO:0000256" key="1">
    <source>
        <dbReference type="ARBA" id="ARBA00004651"/>
    </source>
</evidence>
<dbReference type="SUPFAM" id="SSF81345">
    <property type="entry name" value="ABC transporter involved in vitamin B12 uptake, BtuC"/>
    <property type="match status" value="1"/>
</dbReference>
<dbReference type="RefSeq" id="WP_027305810.1">
    <property type="nucleotide sequence ID" value="NZ_CP063091.1"/>
</dbReference>
<proteinExistence type="inferred from homology"/>
<dbReference type="Proteomes" id="UP000594874">
    <property type="component" value="Chromosome"/>
</dbReference>
<dbReference type="EMBL" id="CP063091">
    <property type="protein sequence ID" value="QOR04743.1"/>
    <property type="molecule type" value="Genomic_DNA"/>
</dbReference>
<keyword evidence="4" id="KW-1003">Cell membrane</keyword>
<feature type="transmembrane region" description="Helical" evidence="8">
    <location>
        <begin position="297"/>
        <end position="318"/>
    </location>
</feature>
<dbReference type="CDD" id="cd06550">
    <property type="entry name" value="TM_ABC_iron-siderophores_like"/>
    <property type="match status" value="1"/>
</dbReference>
<name>A0ABX6U001_9BACT</name>
<comment type="similarity">
    <text evidence="2">Belongs to the binding-protein-dependent transport system permease family. FecCD subfamily.</text>
</comment>
<feature type="transmembrane region" description="Helical" evidence="8">
    <location>
        <begin position="111"/>
        <end position="129"/>
    </location>
</feature>
<feature type="transmembrane region" description="Helical" evidence="8">
    <location>
        <begin position="5"/>
        <end position="26"/>
    </location>
</feature>
<evidence type="ECO:0000256" key="2">
    <source>
        <dbReference type="ARBA" id="ARBA00007935"/>
    </source>
</evidence>
<dbReference type="InterPro" id="IPR000522">
    <property type="entry name" value="ABC_transptr_permease_BtuC"/>
</dbReference>
<protein>
    <submittedName>
        <fullName evidence="9">Iron ABC transporter permease</fullName>
    </submittedName>
</protein>
<evidence type="ECO:0000256" key="5">
    <source>
        <dbReference type="ARBA" id="ARBA00022692"/>
    </source>
</evidence>
<sequence>MLSKYYFLGICLLFFYLIAIFLALGLGEEYLNPKELIFYIFKGDELTREIILNVRLPRVLMAILIGMLLASSGVITQNVFSNPLADPYIIGIASAASFGAILAHILGLGDYYFGIFAFICSGLFSLFIFKISKKSSLSSLLIIGIATSSFLGALSSFLVYYIGEDSFKIITWLMGHISAASLERVFLIFVPLLFCLAYFYIHKNSLNILLSGDDEARNLGVDAAKLKIRLLLVSSLACSFALAFTGLIAFVGLIIPHITRLLLKNYNNILVLPFCTLIGGLFLLFCDSLARSVLAPIEIPIGVVTSFFGAPIFLYLALKIRNFL</sequence>
<evidence type="ECO:0000313" key="9">
    <source>
        <dbReference type="EMBL" id="QOR04743.1"/>
    </source>
</evidence>
<feature type="transmembrane region" description="Helical" evidence="8">
    <location>
        <begin position="230"/>
        <end position="254"/>
    </location>
</feature>
<keyword evidence="10" id="KW-1185">Reference proteome</keyword>
<feature type="transmembrane region" description="Helical" evidence="8">
    <location>
        <begin position="182"/>
        <end position="201"/>
    </location>
</feature>
<keyword evidence="6 8" id="KW-1133">Transmembrane helix</keyword>
<evidence type="ECO:0000256" key="3">
    <source>
        <dbReference type="ARBA" id="ARBA00022448"/>
    </source>
</evidence>
<feature type="transmembrane region" description="Helical" evidence="8">
    <location>
        <begin position="59"/>
        <end position="80"/>
    </location>
</feature>
<evidence type="ECO:0000256" key="7">
    <source>
        <dbReference type="ARBA" id="ARBA00023136"/>
    </source>
</evidence>
<keyword evidence="5 8" id="KW-0812">Transmembrane</keyword>
<organism evidence="9 10">
    <name type="scientific">Campylobacter cuniculorum</name>
    <dbReference type="NCBI Taxonomy" id="374106"/>
    <lineage>
        <taxon>Bacteria</taxon>
        <taxon>Pseudomonadati</taxon>
        <taxon>Campylobacterota</taxon>
        <taxon>Epsilonproteobacteria</taxon>
        <taxon>Campylobacterales</taxon>
        <taxon>Campylobacteraceae</taxon>
        <taxon>Campylobacter</taxon>
    </lineage>
</organism>
<evidence type="ECO:0000256" key="8">
    <source>
        <dbReference type="SAM" id="Phobius"/>
    </source>
</evidence>
<dbReference type="PANTHER" id="PTHR30472:SF25">
    <property type="entry name" value="ABC TRANSPORTER PERMEASE PROTEIN MJ0876-RELATED"/>
    <property type="match status" value="1"/>
</dbReference>